<gene>
    <name evidence="1" type="ORF">I551_4821</name>
</gene>
<evidence type="ECO:0000313" key="2">
    <source>
        <dbReference type="Proteomes" id="UP000020681"/>
    </source>
</evidence>
<protein>
    <submittedName>
        <fullName evidence="1">Transposase family protein</fullName>
    </submittedName>
</protein>
<organism evidence="1 2">
    <name type="scientific">Mycobacterium ulcerans str. Harvey</name>
    <dbReference type="NCBI Taxonomy" id="1299332"/>
    <lineage>
        <taxon>Bacteria</taxon>
        <taxon>Bacillati</taxon>
        <taxon>Actinomycetota</taxon>
        <taxon>Actinomycetes</taxon>
        <taxon>Mycobacteriales</taxon>
        <taxon>Mycobacteriaceae</taxon>
        <taxon>Mycobacterium</taxon>
        <taxon>Mycobacterium ulcerans group</taxon>
    </lineage>
</organism>
<sequence>MVPIALDGKMLRGAYAPKRQPRISCRCSPPCPMVLGQLAVAEKSNEIPCVRALLTLLPITCGAGYCGAMHTQVVTRS</sequence>
<comment type="caution">
    <text evidence="1">The sequence shown here is derived from an EMBL/GenBank/DDBJ whole genome shotgun (WGS) entry which is preliminary data.</text>
</comment>
<keyword evidence="2" id="KW-1185">Reference proteome</keyword>
<reference evidence="1 2" key="1">
    <citation type="submission" date="2014-01" db="EMBL/GenBank/DDBJ databases">
        <authorList>
            <person name="Dobos K."/>
            <person name="Lenaerts A."/>
            <person name="Ordway D."/>
            <person name="DeGroote M.A."/>
            <person name="Parker T."/>
            <person name="Sizemore C."/>
            <person name="Tallon L.J."/>
            <person name="Sadzewicz L.K."/>
            <person name="Sengamalay N."/>
            <person name="Fraser C.M."/>
            <person name="Hine E."/>
            <person name="Shefchek K.A."/>
            <person name="Das S.P."/>
            <person name="Tettelin H."/>
        </authorList>
    </citation>
    <scope>NUCLEOTIDE SEQUENCE [LARGE SCALE GENOMIC DNA]</scope>
    <source>
        <strain evidence="1 2">Harvey</strain>
    </source>
</reference>
<evidence type="ECO:0000313" key="1">
    <source>
        <dbReference type="EMBL" id="EUA88702.1"/>
    </source>
</evidence>
<name>A0ABP3ABE3_MYCUL</name>
<accession>A0ABP3ABE3</accession>
<proteinExistence type="predicted"/>
<dbReference type="Proteomes" id="UP000020681">
    <property type="component" value="Unassembled WGS sequence"/>
</dbReference>
<dbReference type="EMBL" id="JAOL01000136">
    <property type="protein sequence ID" value="EUA88702.1"/>
    <property type="molecule type" value="Genomic_DNA"/>
</dbReference>